<dbReference type="InterPro" id="IPR017972">
    <property type="entry name" value="Cyt_P450_CS"/>
</dbReference>
<comment type="cofactor">
    <cofactor evidence="12">
        <name>heme</name>
        <dbReference type="ChEBI" id="CHEBI:30413"/>
    </cofactor>
</comment>
<keyword evidence="7 12" id="KW-0408">Iron</keyword>
<comment type="subcellular location">
    <subcellularLocation>
        <location evidence="1">Membrane</location>
        <topology evidence="1">Single-pass membrane protein</topology>
    </subcellularLocation>
</comment>
<dbReference type="Gramene" id="ONK64984">
    <property type="protein sequence ID" value="ONK64984"/>
    <property type="gene ID" value="A4U43_C07F32200"/>
</dbReference>
<evidence type="ECO:0000256" key="1">
    <source>
        <dbReference type="ARBA" id="ARBA00004167"/>
    </source>
</evidence>
<evidence type="ECO:0000256" key="5">
    <source>
        <dbReference type="ARBA" id="ARBA00022989"/>
    </source>
</evidence>
<evidence type="ECO:0000256" key="7">
    <source>
        <dbReference type="ARBA" id="ARBA00023004"/>
    </source>
</evidence>
<evidence type="ECO:0000256" key="12">
    <source>
        <dbReference type="PIRSR" id="PIRSR602401-1"/>
    </source>
</evidence>
<accession>A0A5P1EGL7</accession>
<comment type="catalytic activity">
    <reaction evidence="10">
        <text>4'-O-methylnorbelladine + reduced [NADPH--hemoprotein reductase] + O2 = (10bS,4aR)-noroxomaritidine + oxidized [NADPH--hemoprotein reductase] + 2 H2O + H(+)</text>
        <dbReference type="Rhea" id="RHEA:51264"/>
        <dbReference type="Rhea" id="RHEA-COMP:11964"/>
        <dbReference type="Rhea" id="RHEA-COMP:11965"/>
        <dbReference type="ChEBI" id="CHEBI:15377"/>
        <dbReference type="ChEBI" id="CHEBI:15378"/>
        <dbReference type="ChEBI" id="CHEBI:15379"/>
        <dbReference type="ChEBI" id="CHEBI:57618"/>
        <dbReference type="ChEBI" id="CHEBI:58210"/>
        <dbReference type="ChEBI" id="CHEBI:133993"/>
        <dbReference type="ChEBI" id="CHEBI:133996"/>
        <dbReference type="EC" id="1.14.19.50"/>
    </reaction>
</comment>
<evidence type="ECO:0000256" key="9">
    <source>
        <dbReference type="ARBA" id="ARBA00039071"/>
    </source>
</evidence>
<dbReference type="PRINTS" id="PR00385">
    <property type="entry name" value="P450"/>
</dbReference>
<dbReference type="EMBL" id="CM007387">
    <property type="protein sequence ID" value="ONK64984.1"/>
    <property type="molecule type" value="Genomic_DNA"/>
</dbReference>
<dbReference type="PRINTS" id="PR00463">
    <property type="entry name" value="EP450I"/>
</dbReference>
<protein>
    <recommendedName>
        <fullName evidence="9">noroxomaritidine synthase</fullName>
        <ecNumber evidence="9">1.14.19.50</ecNumber>
    </recommendedName>
</protein>
<dbReference type="PROSITE" id="PS00086">
    <property type="entry name" value="CYTOCHROME_P450"/>
    <property type="match status" value="1"/>
</dbReference>
<dbReference type="OrthoDB" id="1470350at2759"/>
<evidence type="ECO:0000256" key="10">
    <source>
        <dbReference type="ARBA" id="ARBA00048529"/>
    </source>
</evidence>
<keyword evidence="13" id="KW-0503">Monooxygenase</keyword>
<dbReference type="InterPro" id="IPR001128">
    <property type="entry name" value="Cyt_P450"/>
</dbReference>
<evidence type="ECO:0000256" key="3">
    <source>
        <dbReference type="ARBA" id="ARBA00022692"/>
    </source>
</evidence>
<dbReference type="GO" id="GO:0004497">
    <property type="term" value="F:monooxygenase activity"/>
    <property type="evidence" value="ECO:0007669"/>
    <property type="project" value="UniProtKB-KW"/>
</dbReference>
<comment type="similarity">
    <text evidence="2 13">Belongs to the cytochrome P450 family.</text>
</comment>
<keyword evidence="4 12" id="KW-0479">Metal-binding</keyword>
<dbReference type="PANTHER" id="PTHR24296">
    <property type="entry name" value="CYTOCHROME P450"/>
    <property type="match status" value="1"/>
</dbReference>
<dbReference type="GO" id="GO:0016020">
    <property type="term" value="C:membrane"/>
    <property type="evidence" value="ECO:0007669"/>
    <property type="project" value="UniProtKB-SubCell"/>
</dbReference>
<proteinExistence type="inferred from homology"/>
<dbReference type="GO" id="GO:0006629">
    <property type="term" value="P:lipid metabolic process"/>
    <property type="evidence" value="ECO:0007669"/>
    <property type="project" value="UniProtKB-ARBA"/>
</dbReference>
<keyword evidence="16" id="KW-1185">Reference proteome</keyword>
<sequence>MNESWHAYLREGCLVFQRFPEIHLAILAALLAYLLRCTTRRGSKVVVNWPVVGMLPTIIANNHHLLDHVTSMFQEFGNTFMFKGPWFCGMDSLLTCSPDNANHMFNVHFSDYPKGEEFIEIFDVFGDGILNVNGDLWKDRRRMVQAHVNAPRFRSSVGELTLKKVVKVLLPLLNKMAECDKVVNLSDVSMRLIFDTICDLAMGVDPGYLASDFPSIPFAMALDQIEQVLLFRHIVPRFWWKLLRKLRLGKEKKMAEAMEVIDRFVDKCIRDKREREKIGDSQSRTKEERTDVITSFINHSDDKFLRDTSLTFLAAGNGTTGAALIWLFWLVTSNPDVEKKMLEELRKLRPSSKVNDDENDEMTVFKAAEIEALVYLQAVVCETLRLYPSLPFNHKVAKRDDILPSGHKVQAGTKIIFSMYSMGRREEIWGKDCLEFKPERWITEKGTLRLEPSYKFIAFHSGARSCLGKNMAITQIKLIAAAVIYNFNVQVVEGHAVDPKIAIIIQVNNGLQVKLKRRSRNTD</sequence>
<dbReference type="Proteomes" id="UP000243459">
    <property type="component" value="Chromosome 7"/>
</dbReference>
<gene>
    <name evidence="15" type="ORF">A4U43_C07F32200</name>
</gene>
<organism evidence="15 16">
    <name type="scientific">Asparagus officinalis</name>
    <name type="common">Garden asparagus</name>
    <dbReference type="NCBI Taxonomy" id="4686"/>
    <lineage>
        <taxon>Eukaryota</taxon>
        <taxon>Viridiplantae</taxon>
        <taxon>Streptophyta</taxon>
        <taxon>Embryophyta</taxon>
        <taxon>Tracheophyta</taxon>
        <taxon>Spermatophyta</taxon>
        <taxon>Magnoliopsida</taxon>
        <taxon>Liliopsida</taxon>
        <taxon>Asparagales</taxon>
        <taxon>Asparagaceae</taxon>
        <taxon>Asparagoideae</taxon>
        <taxon>Asparagus</taxon>
    </lineage>
</organism>
<evidence type="ECO:0000256" key="14">
    <source>
        <dbReference type="SAM" id="Phobius"/>
    </source>
</evidence>
<evidence type="ECO:0000256" key="13">
    <source>
        <dbReference type="RuleBase" id="RU000461"/>
    </source>
</evidence>
<dbReference type="InterPro" id="IPR036396">
    <property type="entry name" value="Cyt_P450_sf"/>
</dbReference>
<dbReference type="CDD" id="cd11064">
    <property type="entry name" value="CYP86A"/>
    <property type="match status" value="1"/>
</dbReference>
<evidence type="ECO:0000313" key="15">
    <source>
        <dbReference type="EMBL" id="ONK64984.1"/>
    </source>
</evidence>
<feature type="transmembrane region" description="Helical" evidence="14">
    <location>
        <begin position="310"/>
        <end position="331"/>
    </location>
</feature>
<evidence type="ECO:0000256" key="11">
    <source>
        <dbReference type="ARBA" id="ARBA00049170"/>
    </source>
</evidence>
<feature type="binding site" description="axial binding residue" evidence="12">
    <location>
        <position position="466"/>
    </location>
    <ligand>
        <name>heme</name>
        <dbReference type="ChEBI" id="CHEBI:30413"/>
    </ligand>
    <ligandPart>
        <name>Fe</name>
        <dbReference type="ChEBI" id="CHEBI:18248"/>
    </ligandPart>
</feature>
<evidence type="ECO:0000256" key="2">
    <source>
        <dbReference type="ARBA" id="ARBA00010617"/>
    </source>
</evidence>
<dbReference type="Pfam" id="PF00067">
    <property type="entry name" value="p450"/>
    <property type="match status" value="1"/>
</dbReference>
<dbReference type="InterPro" id="IPR002401">
    <property type="entry name" value="Cyt_P450_E_grp-I"/>
</dbReference>
<dbReference type="Gene3D" id="1.10.630.10">
    <property type="entry name" value="Cytochrome P450"/>
    <property type="match status" value="1"/>
</dbReference>
<dbReference type="GO" id="GO:0016705">
    <property type="term" value="F:oxidoreductase activity, acting on paired donors, with incorporation or reduction of molecular oxygen"/>
    <property type="evidence" value="ECO:0007669"/>
    <property type="project" value="InterPro"/>
</dbReference>
<keyword evidence="5 14" id="KW-1133">Transmembrane helix</keyword>
<keyword evidence="12 13" id="KW-0349">Heme</keyword>
<dbReference type="GO" id="GO:0005506">
    <property type="term" value="F:iron ion binding"/>
    <property type="evidence" value="ECO:0007669"/>
    <property type="project" value="InterPro"/>
</dbReference>
<evidence type="ECO:0000313" key="16">
    <source>
        <dbReference type="Proteomes" id="UP000243459"/>
    </source>
</evidence>
<feature type="transmembrane region" description="Helical" evidence="14">
    <location>
        <begin position="15"/>
        <end position="35"/>
    </location>
</feature>
<evidence type="ECO:0000256" key="6">
    <source>
        <dbReference type="ARBA" id="ARBA00023002"/>
    </source>
</evidence>
<evidence type="ECO:0000256" key="4">
    <source>
        <dbReference type="ARBA" id="ARBA00022723"/>
    </source>
</evidence>
<reference evidence="16" key="1">
    <citation type="journal article" date="2017" name="Nat. Commun.">
        <title>The asparagus genome sheds light on the origin and evolution of a young Y chromosome.</title>
        <authorList>
            <person name="Harkess A."/>
            <person name="Zhou J."/>
            <person name="Xu C."/>
            <person name="Bowers J.E."/>
            <person name="Van der Hulst R."/>
            <person name="Ayyampalayam S."/>
            <person name="Mercati F."/>
            <person name="Riccardi P."/>
            <person name="McKain M.R."/>
            <person name="Kakrana A."/>
            <person name="Tang H."/>
            <person name="Ray J."/>
            <person name="Groenendijk J."/>
            <person name="Arikit S."/>
            <person name="Mathioni S.M."/>
            <person name="Nakano M."/>
            <person name="Shan H."/>
            <person name="Telgmann-Rauber A."/>
            <person name="Kanno A."/>
            <person name="Yue Z."/>
            <person name="Chen H."/>
            <person name="Li W."/>
            <person name="Chen Y."/>
            <person name="Xu X."/>
            <person name="Zhang Y."/>
            <person name="Luo S."/>
            <person name="Chen H."/>
            <person name="Gao J."/>
            <person name="Mao Z."/>
            <person name="Pires J.C."/>
            <person name="Luo M."/>
            <person name="Kudrna D."/>
            <person name="Wing R.A."/>
            <person name="Meyers B.C."/>
            <person name="Yi K."/>
            <person name="Kong H."/>
            <person name="Lavrijsen P."/>
            <person name="Sunseri F."/>
            <person name="Falavigna A."/>
            <person name="Ye Y."/>
            <person name="Leebens-Mack J.H."/>
            <person name="Chen G."/>
        </authorList>
    </citation>
    <scope>NUCLEOTIDE SEQUENCE [LARGE SCALE GENOMIC DNA]</scope>
    <source>
        <strain evidence="16">cv. DH0086</strain>
    </source>
</reference>
<dbReference type="SUPFAM" id="SSF48264">
    <property type="entry name" value="Cytochrome P450"/>
    <property type="match status" value="1"/>
</dbReference>
<evidence type="ECO:0000256" key="8">
    <source>
        <dbReference type="ARBA" id="ARBA00023136"/>
    </source>
</evidence>
<dbReference type="GO" id="GO:0020037">
    <property type="term" value="F:heme binding"/>
    <property type="evidence" value="ECO:0007669"/>
    <property type="project" value="InterPro"/>
</dbReference>
<keyword evidence="6 13" id="KW-0560">Oxidoreductase</keyword>
<comment type="catalytic activity">
    <reaction evidence="11">
        <text>4'-O-methylnorbelladine + reduced [NADPH--hemoprotein reductase] + O2 = (10bR,4aS)-noroxomaritidine + oxidized [NADPH--hemoprotein reductase] + 2 H2O + H(+)</text>
        <dbReference type="Rhea" id="RHEA:51260"/>
        <dbReference type="Rhea" id="RHEA-COMP:11964"/>
        <dbReference type="Rhea" id="RHEA-COMP:11965"/>
        <dbReference type="ChEBI" id="CHEBI:15377"/>
        <dbReference type="ChEBI" id="CHEBI:15378"/>
        <dbReference type="ChEBI" id="CHEBI:15379"/>
        <dbReference type="ChEBI" id="CHEBI:57618"/>
        <dbReference type="ChEBI" id="CHEBI:58210"/>
        <dbReference type="ChEBI" id="CHEBI:133993"/>
        <dbReference type="ChEBI" id="CHEBI:133995"/>
        <dbReference type="EC" id="1.14.19.50"/>
    </reaction>
</comment>
<keyword evidence="8 14" id="KW-0472">Membrane</keyword>
<dbReference type="AlphaFoldDB" id="A0A5P1EGL7"/>
<keyword evidence="3 14" id="KW-0812">Transmembrane</keyword>
<dbReference type="EC" id="1.14.19.50" evidence="9"/>
<name>A0A5P1EGL7_ASPOF</name>